<keyword evidence="1" id="KW-1133">Transmembrane helix</keyword>
<keyword evidence="1" id="KW-0472">Membrane</keyword>
<dbReference type="Proteomes" id="UP000709959">
    <property type="component" value="Unassembled WGS sequence"/>
</dbReference>
<gene>
    <name evidence="2" type="ORF">IPN91_03245</name>
</gene>
<evidence type="ECO:0000313" key="2">
    <source>
        <dbReference type="EMBL" id="MBK8571660.1"/>
    </source>
</evidence>
<dbReference type="AlphaFoldDB" id="A0A936F147"/>
<feature type="transmembrane region" description="Helical" evidence="1">
    <location>
        <begin position="106"/>
        <end position="134"/>
    </location>
</feature>
<reference evidence="2 3" key="1">
    <citation type="submission" date="2020-10" db="EMBL/GenBank/DDBJ databases">
        <title>Connecting structure to function with the recovery of over 1000 high-quality activated sludge metagenome-assembled genomes encoding full-length rRNA genes using long-read sequencing.</title>
        <authorList>
            <person name="Singleton C.M."/>
            <person name="Petriglieri F."/>
            <person name="Kristensen J.M."/>
            <person name="Kirkegaard R.H."/>
            <person name="Michaelsen T.Y."/>
            <person name="Andersen M.H."/>
            <person name="Karst S.M."/>
            <person name="Dueholm M.S."/>
            <person name="Nielsen P.H."/>
            <person name="Albertsen M."/>
        </authorList>
    </citation>
    <scope>NUCLEOTIDE SEQUENCE [LARGE SCALE GENOMIC DNA]</scope>
    <source>
        <strain evidence="2">OdNE_18-Q3-R46-58_MAXAC.008</strain>
    </source>
</reference>
<evidence type="ECO:0000313" key="3">
    <source>
        <dbReference type="Proteomes" id="UP000709959"/>
    </source>
</evidence>
<keyword evidence="1" id="KW-0812">Transmembrane</keyword>
<comment type="caution">
    <text evidence="2">The sequence shown here is derived from an EMBL/GenBank/DDBJ whole genome shotgun (WGS) entry which is preliminary data.</text>
</comment>
<feature type="transmembrane region" description="Helical" evidence="1">
    <location>
        <begin position="24"/>
        <end position="46"/>
    </location>
</feature>
<sequence length="247" mass="27195">MRTPPPSHLGALLEGLRLLKRHPWLALALAFLAMLLAQLGPALELAAGVGPNLILQAIFGFAGLLPLEMYFIPRLQAQLDAETRDDAANVAMTWQKTFDERWLRTFLARLGISVAIGLGLLMFLIPGILILTLFGWAPLRMLLRGDGLLAALKWSQVAMVRHWPRVIQAVLAMTLVAMTYQMAASWALDRLLPAMDPDAGPGALLRLMHPAFWCFNLLGGTLNLWLSCALLALYQRLEGSIQPVESV</sequence>
<organism evidence="2 3">
    <name type="scientific">Candidatus Geothrix odensensis</name>
    <dbReference type="NCBI Taxonomy" id="2954440"/>
    <lineage>
        <taxon>Bacteria</taxon>
        <taxon>Pseudomonadati</taxon>
        <taxon>Acidobacteriota</taxon>
        <taxon>Holophagae</taxon>
        <taxon>Holophagales</taxon>
        <taxon>Holophagaceae</taxon>
        <taxon>Geothrix</taxon>
    </lineage>
</organism>
<proteinExistence type="predicted"/>
<feature type="transmembrane region" description="Helical" evidence="1">
    <location>
        <begin position="53"/>
        <end position="72"/>
    </location>
</feature>
<feature type="transmembrane region" description="Helical" evidence="1">
    <location>
        <begin position="166"/>
        <end position="188"/>
    </location>
</feature>
<accession>A0A936F147</accession>
<feature type="transmembrane region" description="Helical" evidence="1">
    <location>
        <begin position="208"/>
        <end position="234"/>
    </location>
</feature>
<dbReference type="EMBL" id="JADKCH010000001">
    <property type="protein sequence ID" value="MBK8571660.1"/>
    <property type="molecule type" value="Genomic_DNA"/>
</dbReference>
<protein>
    <submittedName>
        <fullName evidence="2">Uncharacterized protein</fullName>
    </submittedName>
</protein>
<name>A0A936F147_9BACT</name>
<evidence type="ECO:0000256" key="1">
    <source>
        <dbReference type="SAM" id="Phobius"/>
    </source>
</evidence>